<evidence type="ECO:0000313" key="1">
    <source>
        <dbReference type="EMBL" id="RCV91810.1"/>
    </source>
</evidence>
<keyword evidence="2" id="KW-1185">Reference proteome</keyword>
<dbReference type="Gene3D" id="1.25.40.20">
    <property type="entry name" value="Ankyrin repeat-containing domain"/>
    <property type="match status" value="1"/>
</dbReference>
<dbReference type="SMART" id="SM00248">
    <property type="entry name" value="ANK"/>
    <property type="match status" value="4"/>
</dbReference>
<dbReference type="InterPro" id="IPR002110">
    <property type="entry name" value="Ankyrin_rpt"/>
</dbReference>
<accession>A0A368U3V3</accession>
<sequence>MHTTRPRYAQVNFAIIILLLAALLVSGCQPSKGLSMSRNYSAVDIFTGPQLELARAIENNDMAALRRGAEDVDLNAQGRQQMTLMWFAMMQKNTDAIRTLVELGVHPSDDEMNGMPARTPLGAALMSEDTFYLEAMLDGGLSPNDGEEDGIPLLGKSVISGTLNHVKLLIKHGAHIDATSQRGKKSSAFDESTLGTKPEIAIYLLEQGADPNFRSESGVTTAWRVHNRVNELKPGPMRDSFTNLRNMMTERGVVFPPPSPVEVREQMRTDGLTPVVPFGHDR</sequence>
<dbReference type="EMBL" id="QPII01000001">
    <property type="protein sequence ID" value="RCV91810.1"/>
    <property type="molecule type" value="Genomic_DNA"/>
</dbReference>
<proteinExistence type="predicted"/>
<dbReference type="SUPFAM" id="SSF48403">
    <property type="entry name" value="Ankyrin repeat"/>
    <property type="match status" value="1"/>
</dbReference>
<dbReference type="Proteomes" id="UP000252405">
    <property type="component" value="Unassembled WGS sequence"/>
</dbReference>
<evidence type="ECO:0000313" key="2">
    <source>
        <dbReference type="Proteomes" id="UP000252405"/>
    </source>
</evidence>
<organism evidence="1 2">
    <name type="scientific">Billgrantia montanilacus</name>
    <dbReference type="NCBI Taxonomy" id="2282305"/>
    <lineage>
        <taxon>Bacteria</taxon>
        <taxon>Pseudomonadati</taxon>
        <taxon>Pseudomonadota</taxon>
        <taxon>Gammaproteobacteria</taxon>
        <taxon>Oceanospirillales</taxon>
        <taxon>Halomonadaceae</taxon>
        <taxon>Billgrantia</taxon>
    </lineage>
</organism>
<dbReference type="InterPro" id="IPR036770">
    <property type="entry name" value="Ankyrin_rpt-contain_sf"/>
</dbReference>
<name>A0A368U3V3_9GAMM</name>
<reference evidence="1 2" key="1">
    <citation type="submission" date="2018-07" db="EMBL/GenBank/DDBJ databases">
        <title>Halomonas montanilacus sp. nov., isolated from Lake Pengyan on Tibetan Plateau.</title>
        <authorList>
            <person name="Lu H."/>
            <person name="Xing P."/>
            <person name="Wu Q."/>
        </authorList>
    </citation>
    <scope>NUCLEOTIDE SEQUENCE [LARGE SCALE GENOMIC DNA]</scope>
    <source>
        <strain evidence="1 2">PYC7W</strain>
    </source>
</reference>
<dbReference type="AlphaFoldDB" id="A0A368U3V3"/>
<comment type="caution">
    <text evidence="1">The sequence shown here is derived from an EMBL/GenBank/DDBJ whole genome shotgun (WGS) entry which is preliminary data.</text>
</comment>
<dbReference type="PROSITE" id="PS51257">
    <property type="entry name" value="PROKAR_LIPOPROTEIN"/>
    <property type="match status" value="1"/>
</dbReference>
<dbReference type="RefSeq" id="WP_114477260.1">
    <property type="nucleotide sequence ID" value="NZ_QPII01000001.1"/>
</dbReference>
<gene>
    <name evidence="1" type="ORF">DU505_01715</name>
</gene>
<protein>
    <submittedName>
        <fullName evidence="1">Uncharacterized protein</fullName>
    </submittedName>
</protein>
<dbReference type="OrthoDB" id="6147687at2"/>